<evidence type="ECO:0000313" key="1">
    <source>
        <dbReference type="EMBL" id="KAJ3641339.1"/>
    </source>
</evidence>
<sequence length="145" mass="16208">MESEATNNSNVKFWKCQLPNQCCHTSQVPFSNRIIQGTAGAAVPKLRPFTGSGPAISSQWSGHRRLKINPSPLPRRGALSPLCLLSPMKKSWNSVGISDSYRHGLFGWLPCFPHHASTHPLRPWISLRVESSSTDCDTRNRNRME</sequence>
<reference evidence="1" key="1">
    <citation type="journal article" date="2023" name="G3 (Bethesda)">
        <title>Whole genome assemblies of Zophobas morio and Tenebrio molitor.</title>
        <authorList>
            <person name="Kaur S."/>
            <person name="Stinson S.A."/>
            <person name="diCenzo G.C."/>
        </authorList>
    </citation>
    <scope>NUCLEOTIDE SEQUENCE</scope>
    <source>
        <strain evidence="1">QUZm001</strain>
    </source>
</reference>
<organism evidence="1 2">
    <name type="scientific">Zophobas morio</name>
    <dbReference type="NCBI Taxonomy" id="2755281"/>
    <lineage>
        <taxon>Eukaryota</taxon>
        <taxon>Metazoa</taxon>
        <taxon>Ecdysozoa</taxon>
        <taxon>Arthropoda</taxon>
        <taxon>Hexapoda</taxon>
        <taxon>Insecta</taxon>
        <taxon>Pterygota</taxon>
        <taxon>Neoptera</taxon>
        <taxon>Endopterygota</taxon>
        <taxon>Coleoptera</taxon>
        <taxon>Polyphaga</taxon>
        <taxon>Cucujiformia</taxon>
        <taxon>Tenebrionidae</taxon>
        <taxon>Zophobas</taxon>
    </lineage>
</organism>
<accession>A0AA38HUC7</accession>
<evidence type="ECO:0000313" key="2">
    <source>
        <dbReference type="Proteomes" id="UP001168821"/>
    </source>
</evidence>
<dbReference type="AlphaFoldDB" id="A0AA38HUC7"/>
<dbReference type="Proteomes" id="UP001168821">
    <property type="component" value="Unassembled WGS sequence"/>
</dbReference>
<keyword evidence="2" id="KW-1185">Reference proteome</keyword>
<protein>
    <submittedName>
        <fullName evidence="1">Uncharacterized protein</fullName>
    </submittedName>
</protein>
<proteinExistence type="predicted"/>
<dbReference type="EMBL" id="JALNTZ010000009">
    <property type="protein sequence ID" value="KAJ3641339.1"/>
    <property type="molecule type" value="Genomic_DNA"/>
</dbReference>
<gene>
    <name evidence="1" type="ORF">Zmor_027851</name>
</gene>
<name>A0AA38HUC7_9CUCU</name>
<comment type="caution">
    <text evidence="1">The sequence shown here is derived from an EMBL/GenBank/DDBJ whole genome shotgun (WGS) entry which is preliminary data.</text>
</comment>